<name>A0A7G6YHN6_9MICO</name>
<sequence length="115" mass="11878">MSRTLRVVHIFLLVLVAAVIAGVGFGHSSDAAHAAVGTSWSQPVSVGDTDSNHSDSEFCAALCATAGAATPIHDSLVVVEVRFRTERPTPAAVAIPQRESPAPPSLLGLLGILRI</sequence>
<dbReference type="KEGG" id="lse:F1C12_22220"/>
<keyword evidence="1" id="KW-0614">Plasmid</keyword>
<accession>A0A7G6YHN6</accession>
<dbReference type="EMBL" id="CP043643">
    <property type="protein sequence ID" value="QNE38001.1"/>
    <property type="molecule type" value="Genomic_DNA"/>
</dbReference>
<reference evidence="2" key="1">
    <citation type="submission" date="2019-09" db="EMBL/GenBank/DDBJ databases">
        <title>Antimicrobial potential of Antarctic Bacteria.</title>
        <authorList>
            <person name="Benaud N."/>
            <person name="Edwards R.J."/>
            <person name="Ferrari B.C."/>
        </authorList>
    </citation>
    <scope>NUCLEOTIDE SEQUENCE [LARGE SCALE GENOMIC DNA]</scope>
    <source>
        <strain evidence="2">INR9</strain>
        <plasmid evidence="2">unnamed2</plasmid>
    </source>
</reference>
<geneLocation type="plasmid" evidence="1 2">
    <name>unnamed2</name>
</geneLocation>
<evidence type="ECO:0000313" key="1">
    <source>
        <dbReference type="EMBL" id="QNE38001.1"/>
    </source>
</evidence>
<dbReference type="RefSeq" id="WP_185279203.1">
    <property type="nucleotide sequence ID" value="NZ_CP043643.1"/>
</dbReference>
<dbReference type="Proteomes" id="UP000515511">
    <property type="component" value="Plasmid unnamed2"/>
</dbReference>
<gene>
    <name evidence="1" type="ORF">F1C12_22220</name>
</gene>
<proteinExistence type="predicted"/>
<evidence type="ECO:0000313" key="2">
    <source>
        <dbReference type="Proteomes" id="UP000515511"/>
    </source>
</evidence>
<protein>
    <submittedName>
        <fullName evidence="1">Uncharacterized protein</fullName>
    </submittedName>
</protein>
<organism evidence="1 2">
    <name type="scientific">Leifsonia shinshuensis</name>
    <dbReference type="NCBI Taxonomy" id="150026"/>
    <lineage>
        <taxon>Bacteria</taxon>
        <taxon>Bacillati</taxon>
        <taxon>Actinomycetota</taxon>
        <taxon>Actinomycetes</taxon>
        <taxon>Micrococcales</taxon>
        <taxon>Microbacteriaceae</taxon>
        <taxon>Leifsonia</taxon>
    </lineage>
</organism>
<dbReference type="AlphaFoldDB" id="A0A7G6YHN6"/>